<evidence type="ECO:0000256" key="4">
    <source>
        <dbReference type="ARBA" id="ARBA00022741"/>
    </source>
</evidence>
<dbReference type="Pfam" id="PF12801">
    <property type="entry name" value="Fer4_5"/>
    <property type="match status" value="2"/>
</dbReference>
<dbReference type="OrthoDB" id="531141at2759"/>
<evidence type="ECO:0000259" key="9">
    <source>
        <dbReference type="PROSITE" id="PS51379"/>
    </source>
</evidence>
<dbReference type="OMA" id="WPNDINF"/>
<feature type="domain" description="Sigma-54 factor interaction" evidence="8">
    <location>
        <begin position="92"/>
        <end position="304"/>
    </location>
</feature>
<gene>
    <name evidence="10" type="ORF">GUITHDRAFT_118115</name>
</gene>
<evidence type="ECO:0008006" key="13">
    <source>
        <dbReference type="Google" id="ProtNLM"/>
    </source>
</evidence>
<dbReference type="GeneID" id="17292488"/>
<dbReference type="InterPro" id="IPR058031">
    <property type="entry name" value="AAA_lid_NorR"/>
</dbReference>
<feature type="transmembrane region" description="Helical" evidence="7">
    <location>
        <begin position="654"/>
        <end position="675"/>
    </location>
</feature>
<dbReference type="GO" id="GO:0009507">
    <property type="term" value="C:chloroplast"/>
    <property type="evidence" value="ECO:0007669"/>
    <property type="project" value="UniProtKB-SubCell"/>
</dbReference>
<sequence>MRNRRPSILTLTASDLFDGIEPNEVFPAAKPKPKQVEADLCGIDEMLDSTKRIRKSGMTFSSSSTTIREPVRVAGLDKYMTLTTWHGCFPVFAGRSKRSKKLRMDVRKAASDPKARSVIIVGESGLEKDSVSTFVHELGDKQKAHHLYRISGTSSTFTEIFGTAEYPGVLDNVAETRHALSFANFDKLLKTEEEAREFLHLLETKKYFSRFHGEERVCHARLIATIDQDDDRFKSNELLQIAVPSLRGRSADIDMIANAKLQRIVRRRGLPHISFSPEAMHRLKTYSWPGNLRELGSVLERAVYLFENDRSEHPYIPWKITAEHAITSTSHYNTEFLRYNLLSKFQSLQAITRSPWVFDDFMKYVVPPSFALVLAILWLGPQTRDENAALTVFWTWWWPGALLSYPLFSRVWCAVCPFMACGELVQAAKKSLGGKLGEWPSSAKKWGPPFAYGLFAAILMWEELWNLPDNGSLSAWLLVLITSGAVVGSLSFEKRIWCRHFCPIGAMNGLYSKMALLEIRSWKGVCSGCTAQNCIQGNPVDNNLPGAGCPLDSSPNKLADNADCVMCFRCVKSCEKGSPEFNLRPPGIDFGIPFLLPIPGTEVPAKYKTNPWQAALLFLLQGAVYVHFIPLILSDVGLGDSSIASSQFGDGLDFAMHSLVTLLLLLFPGALLFGADQLGRKLDASEVVKRLFPAQVQDVMLTDALRRNDVDAFAMAAGGTATLRQAPPPRPSVQETLMEAARAQEGEDGSSSSSSSDPFNQLVHVAYGYLPMVWTCNIAFWISRALEEGGTILPRAVSTFGLNPSMQDWLPYVVADEHVVEFVQGGFILFGLPFTYFLTQKICRDFNLGPAQRSAHALLQLFFAASLWHCMIH</sequence>
<dbReference type="Pfam" id="PF25601">
    <property type="entry name" value="AAA_lid_14"/>
    <property type="match status" value="1"/>
</dbReference>
<dbReference type="GO" id="GO:0005886">
    <property type="term" value="C:plasma membrane"/>
    <property type="evidence" value="ECO:0007669"/>
    <property type="project" value="UniProtKB-SubCell"/>
</dbReference>
<evidence type="ECO:0000259" key="8">
    <source>
        <dbReference type="PROSITE" id="PS50045"/>
    </source>
</evidence>
<dbReference type="InterPro" id="IPR027417">
    <property type="entry name" value="P-loop_NTPase"/>
</dbReference>
<dbReference type="AlphaFoldDB" id="L1IIT9"/>
<keyword evidence="5" id="KW-0067">ATP-binding</keyword>
<dbReference type="EnsemblProtists" id="EKX35730">
    <property type="protein sequence ID" value="EKX35730"/>
    <property type="gene ID" value="GUITHDRAFT_118115"/>
</dbReference>
<dbReference type="InterPro" id="IPR052378">
    <property type="entry name" value="NosR_regulator"/>
</dbReference>
<dbReference type="PROSITE" id="PS50045">
    <property type="entry name" value="SIGMA54_INTERACT_4"/>
    <property type="match status" value="1"/>
</dbReference>
<proteinExistence type="predicted"/>
<dbReference type="SUPFAM" id="SSF52540">
    <property type="entry name" value="P-loop containing nucleoside triphosphate hydrolases"/>
    <property type="match status" value="1"/>
</dbReference>
<protein>
    <recommendedName>
        <fullName evidence="13">Sigma-54 factor interaction domain-containing protein</fullName>
    </recommendedName>
</protein>
<dbReference type="PaxDb" id="55529-EKX35730"/>
<evidence type="ECO:0000313" key="11">
    <source>
        <dbReference type="EnsemblProtists" id="EKX35730"/>
    </source>
</evidence>
<dbReference type="PANTHER" id="PTHR30224:SF4">
    <property type="entry name" value="ELECTRON TRANSPORT PROTEIN YCCM-RELATED"/>
    <property type="match status" value="1"/>
</dbReference>
<evidence type="ECO:0000256" key="6">
    <source>
        <dbReference type="ARBA" id="ARBA00023136"/>
    </source>
</evidence>
<evidence type="ECO:0000256" key="5">
    <source>
        <dbReference type="ARBA" id="ARBA00022840"/>
    </source>
</evidence>
<dbReference type="RefSeq" id="XP_005822710.1">
    <property type="nucleotide sequence ID" value="XM_005822653.1"/>
</dbReference>
<reference evidence="10 12" key="1">
    <citation type="journal article" date="2012" name="Nature">
        <title>Algal genomes reveal evolutionary mosaicism and the fate of nucleomorphs.</title>
        <authorList>
            <consortium name="DOE Joint Genome Institute"/>
            <person name="Curtis B.A."/>
            <person name="Tanifuji G."/>
            <person name="Burki F."/>
            <person name="Gruber A."/>
            <person name="Irimia M."/>
            <person name="Maruyama S."/>
            <person name="Arias M.C."/>
            <person name="Ball S.G."/>
            <person name="Gile G.H."/>
            <person name="Hirakawa Y."/>
            <person name="Hopkins J.F."/>
            <person name="Kuo A."/>
            <person name="Rensing S.A."/>
            <person name="Schmutz J."/>
            <person name="Symeonidi A."/>
            <person name="Elias M."/>
            <person name="Eveleigh R.J."/>
            <person name="Herman E.K."/>
            <person name="Klute M.J."/>
            <person name="Nakayama T."/>
            <person name="Obornik M."/>
            <person name="Reyes-Prieto A."/>
            <person name="Armbrust E.V."/>
            <person name="Aves S.J."/>
            <person name="Beiko R.G."/>
            <person name="Coutinho P."/>
            <person name="Dacks J.B."/>
            <person name="Durnford D.G."/>
            <person name="Fast N.M."/>
            <person name="Green B.R."/>
            <person name="Grisdale C.J."/>
            <person name="Hempel F."/>
            <person name="Henrissat B."/>
            <person name="Hoppner M.P."/>
            <person name="Ishida K."/>
            <person name="Kim E."/>
            <person name="Koreny L."/>
            <person name="Kroth P.G."/>
            <person name="Liu Y."/>
            <person name="Malik S.B."/>
            <person name="Maier U.G."/>
            <person name="McRose D."/>
            <person name="Mock T."/>
            <person name="Neilson J.A."/>
            <person name="Onodera N.T."/>
            <person name="Poole A.M."/>
            <person name="Pritham E.J."/>
            <person name="Richards T.A."/>
            <person name="Rocap G."/>
            <person name="Roy S.W."/>
            <person name="Sarai C."/>
            <person name="Schaack S."/>
            <person name="Shirato S."/>
            <person name="Slamovits C.H."/>
            <person name="Spencer D.F."/>
            <person name="Suzuki S."/>
            <person name="Worden A.Z."/>
            <person name="Zauner S."/>
            <person name="Barry K."/>
            <person name="Bell C."/>
            <person name="Bharti A.K."/>
            <person name="Crow J.A."/>
            <person name="Grimwood J."/>
            <person name="Kramer R."/>
            <person name="Lindquist E."/>
            <person name="Lucas S."/>
            <person name="Salamov A."/>
            <person name="McFadden G.I."/>
            <person name="Lane C.E."/>
            <person name="Keeling P.J."/>
            <person name="Gray M.W."/>
            <person name="Grigoriev I.V."/>
            <person name="Archibald J.M."/>
        </authorList>
    </citation>
    <scope>NUCLEOTIDE SEQUENCE</scope>
    <source>
        <strain evidence="10 12">CCMP2712</strain>
    </source>
</reference>
<dbReference type="SUPFAM" id="SSF54862">
    <property type="entry name" value="4Fe-4S ferredoxins"/>
    <property type="match status" value="1"/>
</dbReference>
<evidence type="ECO:0000256" key="7">
    <source>
        <dbReference type="SAM" id="Phobius"/>
    </source>
</evidence>
<feature type="domain" description="4Fe-4S ferredoxin-type" evidence="9">
    <location>
        <begin position="555"/>
        <end position="584"/>
    </location>
</feature>
<dbReference type="GO" id="GO:0005524">
    <property type="term" value="F:ATP binding"/>
    <property type="evidence" value="ECO:0007669"/>
    <property type="project" value="InterPro"/>
</dbReference>
<name>L1IIT9_GUITC</name>
<dbReference type="STRING" id="905079.L1IIT9"/>
<evidence type="ECO:0000313" key="12">
    <source>
        <dbReference type="Proteomes" id="UP000011087"/>
    </source>
</evidence>
<dbReference type="eggNOG" id="ENOG502QUJD">
    <property type="taxonomic scope" value="Eukaryota"/>
</dbReference>
<evidence type="ECO:0000256" key="3">
    <source>
        <dbReference type="ARBA" id="ARBA00022475"/>
    </source>
</evidence>
<keyword evidence="7" id="KW-1133">Transmembrane helix</keyword>
<accession>L1IIT9</accession>
<dbReference type="InterPro" id="IPR017896">
    <property type="entry name" value="4Fe4S_Fe-S-bd"/>
</dbReference>
<feature type="transmembrane region" description="Helical" evidence="7">
    <location>
        <begin position="614"/>
        <end position="634"/>
    </location>
</feature>
<reference evidence="11" key="3">
    <citation type="submission" date="2015-06" db="UniProtKB">
        <authorList>
            <consortium name="EnsemblProtists"/>
        </authorList>
    </citation>
    <scope>IDENTIFICATION</scope>
</reference>
<dbReference type="KEGG" id="gtt:GUITHDRAFT_118115"/>
<dbReference type="PROSITE" id="PS51379">
    <property type="entry name" value="4FE4S_FER_2"/>
    <property type="match status" value="1"/>
</dbReference>
<evidence type="ECO:0000256" key="1">
    <source>
        <dbReference type="ARBA" id="ARBA00004229"/>
    </source>
</evidence>
<evidence type="ECO:0000256" key="2">
    <source>
        <dbReference type="ARBA" id="ARBA00004236"/>
    </source>
</evidence>
<dbReference type="HOGENOM" id="CLU_017386_0_0_1"/>
<keyword evidence="4" id="KW-0547">Nucleotide-binding</keyword>
<dbReference type="Gene3D" id="1.10.8.60">
    <property type="match status" value="1"/>
</dbReference>
<keyword evidence="6 7" id="KW-0472">Membrane</keyword>
<dbReference type="GO" id="GO:0006355">
    <property type="term" value="P:regulation of DNA-templated transcription"/>
    <property type="evidence" value="ECO:0007669"/>
    <property type="project" value="InterPro"/>
</dbReference>
<keyword evidence="3" id="KW-1003">Cell membrane</keyword>
<dbReference type="InterPro" id="IPR002078">
    <property type="entry name" value="Sigma_54_int"/>
</dbReference>
<keyword evidence="7" id="KW-0812">Transmembrane</keyword>
<dbReference type="EMBL" id="JH993085">
    <property type="protein sequence ID" value="EKX35730.1"/>
    <property type="molecule type" value="Genomic_DNA"/>
</dbReference>
<feature type="transmembrane region" description="Helical" evidence="7">
    <location>
        <begin position="473"/>
        <end position="492"/>
    </location>
</feature>
<evidence type="ECO:0000313" key="10">
    <source>
        <dbReference type="EMBL" id="EKX35730.1"/>
    </source>
</evidence>
<keyword evidence="12" id="KW-1185">Reference proteome</keyword>
<organism evidence="10">
    <name type="scientific">Guillardia theta (strain CCMP2712)</name>
    <name type="common">Cryptophyte</name>
    <dbReference type="NCBI Taxonomy" id="905079"/>
    <lineage>
        <taxon>Eukaryota</taxon>
        <taxon>Cryptophyceae</taxon>
        <taxon>Pyrenomonadales</taxon>
        <taxon>Geminigeraceae</taxon>
        <taxon>Guillardia</taxon>
    </lineage>
</organism>
<comment type="subcellular location">
    <subcellularLocation>
        <location evidence="2">Cell membrane</location>
    </subcellularLocation>
    <subcellularLocation>
        <location evidence="1">Plastid</location>
        <location evidence="1">Chloroplast</location>
    </subcellularLocation>
</comment>
<dbReference type="PANTHER" id="PTHR30224">
    <property type="entry name" value="ELECTRON TRANSPORT PROTEIN"/>
    <property type="match status" value="1"/>
</dbReference>
<reference evidence="12" key="2">
    <citation type="submission" date="2012-11" db="EMBL/GenBank/DDBJ databases">
        <authorList>
            <person name="Kuo A."/>
            <person name="Curtis B.A."/>
            <person name="Tanifuji G."/>
            <person name="Burki F."/>
            <person name="Gruber A."/>
            <person name="Irimia M."/>
            <person name="Maruyama S."/>
            <person name="Arias M.C."/>
            <person name="Ball S.G."/>
            <person name="Gile G.H."/>
            <person name="Hirakawa Y."/>
            <person name="Hopkins J.F."/>
            <person name="Rensing S.A."/>
            <person name="Schmutz J."/>
            <person name="Symeonidi A."/>
            <person name="Elias M."/>
            <person name="Eveleigh R.J."/>
            <person name="Herman E.K."/>
            <person name="Klute M.J."/>
            <person name="Nakayama T."/>
            <person name="Obornik M."/>
            <person name="Reyes-Prieto A."/>
            <person name="Armbrust E.V."/>
            <person name="Aves S.J."/>
            <person name="Beiko R.G."/>
            <person name="Coutinho P."/>
            <person name="Dacks J.B."/>
            <person name="Durnford D.G."/>
            <person name="Fast N.M."/>
            <person name="Green B.R."/>
            <person name="Grisdale C."/>
            <person name="Hempe F."/>
            <person name="Henrissat B."/>
            <person name="Hoppner M.P."/>
            <person name="Ishida K.-I."/>
            <person name="Kim E."/>
            <person name="Koreny L."/>
            <person name="Kroth P.G."/>
            <person name="Liu Y."/>
            <person name="Malik S.-B."/>
            <person name="Maier U.G."/>
            <person name="McRose D."/>
            <person name="Mock T."/>
            <person name="Neilson J.A."/>
            <person name="Onodera N.T."/>
            <person name="Poole A.M."/>
            <person name="Pritham E.J."/>
            <person name="Richards T.A."/>
            <person name="Rocap G."/>
            <person name="Roy S.W."/>
            <person name="Sarai C."/>
            <person name="Schaack S."/>
            <person name="Shirato S."/>
            <person name="Slamovits C.H."/>
            <person name="Spencer D.F."/>
            <person name="Suzuki S."/>
            <person name="Worden A.Z."/>
            <person name="Zauner S."/>
            <person name="Barry K."/>
            <person name="Bell C."/>
            <person name="Bharti A.K."/>
            <person name="Crow J.A."/>
            <person name="Grimwood J."/>
            <person name="Kramer R."/>
            <person name="Lindquist E."/>
            <person name="Lucas S."/>
            <person name="Salamov A."/>
            <person name="McFadden G.I."/>
            <person name="Lane C.E."/>
            <person name="Keeling P.J."/>
            <person name="Gray M.W."/>
            <person name="Grigoriev I.V."/>
            <person name="Archibald J.M."/>
        </authorList>
    </citation>
    <scope>NUCLEOTIDE SEQUENCE</scope>
    <source>
        <strain evidence="12">CCMP2712</strain>
    </source>
</reference>
<dbReference type="Proteomes" id="UP000011087">
    <property type="component" value="Unassembled WGS sequence"/>
</dbReference>